<feature type="region of interest" description="Disordered" evidence="1">
    <location>
        <begin position="169"/>
        <end position="204"/>
    </location>
</feature>
<reference evidence="3" key="1">
    <citation type="journal article" date="2011" name="Proc. Natl. Acad. Sci. U.S.A.">
        <title>Obligate biotrophy features unraveled by the genomic analysis of rust fungi.</title>
        <authorList>
            <person name="Duplessis S."/>
            <person name="Cuomo C.A."/>
            <person name="Lin Y.-C."/>
            <person name="Aerts A."/>
            <person name="Tisserant E."/>
            <person name="Veneault-Fourrey C."/>
            <person name="Joly D.L."/>
            <person name="Hacquard S."/>
            <person name="Amselem J."/>
            <person name="Cantarel B.L."/>
            <person name="Chiu R."/>
            <person name="Coutinho P.M."/>
            <person name="Feau N."/>
            <person name="Field M."/>
            <person name="Frey P."/>
            <person name="Gelhaye E."/>
            <person name="Goldberg J."/>
            <person name="Grabherr M.G."/>
            <person name="Kodira C.D."/>
            <person name="Kohler A."/>
            <person name="Kuees U."/>
            <person name="Lindquist E.A."/>
            <person name="Lucas S.M."/>
            <person name="Mago R."/>
            <person name="Mauceli E."/>
            <person name="Morin E."/>
            <person name="Murat C."/>
            <person name="Pangilinan J.L."/>
            <person name="Park R."/>
            <person name="Pearson M."/>
            <person name="Quesneville H."/>
            <person name="Rouhier N."/>
            <person name="Sakthikumar S."/>
            <person name="Salamov A.A."/>
            <person name="Schmutz J."/>
            <person name="Selles B."/>
            <person name="Shapiro H."/>
            <person name="Tanguay P."/>
            <person name="Tuskan G.A."/>
            <person name="Henrissat B."/>
            <person name="Van de Peer Y."/>
            <person name="Rouze P."/>
            <person name="Ellis J.G."/>
            <person name="Dodds P.N."/>
            <person name="Schein J.E."/>
            <person name="Zhong S."/>
            <person name="Hamelin R.C."/>
            <person name="Grigoriev I.V."/>
            <person name="Szabo L.J."/>
            <person name="Martin F."/>
        </authorList>
    </citation>
    <scope>NUCLEOTIDE SEQUENCE [LARGE SCALE GENOMIC DNA]</scope>
    <source>
        <strain evidence="3">98AG31 / pathotype 3-4-7</strain>
    </source>
</reference>
<dbReference type="Proteomes" id="UP000001072">
    <property type="component" value="Unassembled WGS sequence"/>
</dbReference>
<dbReference type="OrthoDB" id="10610986at2759"/>
<feature type="region of interest" description="Disordered" evidence="1">
    <location>
        <begin position="1"/>
        <end position="24"/>
    </location>
</feature>
<gene>
    <name evidence="2" type="ORF">MELLADRAFT_84313</name>
</gene>
<dbReference type="AlphaFoldDB" id="F4RFA6"/>
<dbReference type="InParanoid" id="F4RFA6"/>
<feature type="compositionally biased region" description="Acidic residues" evidence="1">
    <location>
        <begin position="1"/>
        <end position="12"/>
    </location>
</feature>
<accession>F4RFA6</accession>
<dbReference type="HOGENOM" id="CLU_1142794_0_0_1"/>
<sequence length="243" mass="27136">MGQNKDDDEIEIENPRQGRLAGQHAALRQQIRNDPSHCNMDQRLNPTATHLMAANQARSTFMQAAAQGRENFEDSHRDPMLDHHRSTGNFSSALADPRQCGAQAQSKYHPECGILQSGSGSMTNDTPVWDFNPPNRSQPRNPHIIPSQTSNELPIKMSTLRVFHEAYLHGPKDKPSASTSRAPSKRTPEKLGWNCDKTKKEDTGPKHYITVDLNHSSPQKVIELIVTSLDRVLPKLAKVQPSQ</sequence>
<dbReference type="VEuPathDB" id="FungiDB:MELLADRAFT_84313"/>
<dbReference type="GeneID" id="18933436"/>
<dbReference type="KEGG" id="mlr:MELLADRAFT_84313"/>
<proteinExistence type="predicted"/>
<dbReference type="EMBL" id="GL883099">
    <property type="protein sequence ID" value="EGG08968.1"/>
    <property type="molecule type" value="Genomic_DNA"/>
</dbReference>
<organism evidence="3">
    <name type="scientific">Melampsora larici-populina (strain 98AG31 / pathotype 3-4-7)</name>
    <name type="common">Poplar leaf rust fungus</name>
    <dbReference type="NCBI Taxonomy" id="747676"/>
    <lineage>
        <taxon>Eukaryota</taxon>
        <taxon>Fungi</taxon>
        <taxon>Dikarya</taxon>
        <taxon>Basidiomycota</taxon>
        <taxon>Pucciniomycotina</taxon>
        <taxon>Pucciniomycetes</taxon>
        <taxon>Pucciniales</taxon>
        <taxon>Melampsoraceae</taxon>
        <taxon>Melampsora</taxon>
    </lineage>
</organism>
<evidence type="ECO:0000256" key="1">
    <source>
        <dbReference type="SAM" id="MobiDB-lite"/>
    </source>
</evidence>
<keyword evidence="3" id="KW-1185">Reference proteome</keyword>
<protein>
    <submittedName>
        <fullName evidence="2">Uncharacterized protein</fullName>
    </submittedName>
</protein>
<evidence type="ECO:0000313" key="3">
    <source>
        <dbReference type="Proteomes" id="UP000001072"/>
    </source>
</evidence>
<evidence type="ECO:0000313" key="2">
    <source>
        <dbReference type="EMBL" id="EGG08968.1"/>
    </source>
</evidence>
<dbReference type="RefSeq" id="XP_007407942.1">
    <property type="nucleotide sequence ID" value="XM_007407880.1"/>
</dbReference>
<name>F4RFA6_MELLP</name>